<organism evidence="4 5">
    <name type="scientific">Rehmannia glutinosa</name>
    <name type="common">Chinese foxglove</name>
    <dbReference type="NCBI Taxonomy" id="99300"/>
    <lineage>
        <taxon>Eukaryota</taxon>
        <taxon>Viridiplantae</taxon>
        <taxon>Streptophyta</taxon>
        <taxon>Embryophyta</taxon>
        <taxon>Tracheophyta</taxon>
        <taxon>Spermatophyta</taxon>
        <taxon>Magnoliopsida</taxon>
        <taxon>eudicotyledons</taxon>
        <taxon>Gunneridae</taxon>
        <taxon>Pentapetalae</taxon>
        <taxon>asterids</taxon>
        <taxon>lamiids</taxon>
        <taxon>Lamiales</taxon>
        <taxon>Orobanchaceae</taxon>
        <taxon>Rehmannieae</taxon>
        <taxon>Rehmannia</taxon>
    </lineage>
</organism>
<feature type="domain" description="Sulfotransferase" evidence="3">
    <location>
        <begin position="168"/>
        <end position="387"/>
    </location>
</feature>
<gene>
    <name evidence="4" type="ORF">DH2020_050049</name>
</gene>
<feature type="signal peptide" evidence="2">
    <location>
        <begin position="1"/>
        <end position="15"/>
    </location>
</feature>
<keyword evidence="5" id="KW-1185">Reference proteome</keyword>
<dbReference type="InterPro" id="IPR000863">
    <property type="entry name" value="Sulfotransferase_dom"/>
</dbReference>
<dbReference type="PANTHER" id="PTHR32175">
    <property type="entry name" value="PROTEIN, PUTATIVE, EXPRESSED-RELATED"/>
    <property type="match status" value="1"/>
</dbReference>
<comment type="caution">
    <text evidence="4">The sequence shown here is derived from an EMBL/GenBank/DDBJ whole genome shotgun (WGS) entry which is preliminary data.</text>
</comment>
<dbReference type="SUPFAM" id="SSF52540">
    <property type="entry name" value="P-loop containing nucleoside triphosphate hydrolases"/>
    <property type="match status" value="1"/>
</dbReference>
<feature type="chain" id="PRO_5045285830" description="Sulfotransferase" evidence="2">
    <location>
        <begin position="16"/>
        <end position="410"/>
    </location>
</feature>
<dbReference type="EC" id="2.8.2.-" evidence="1"/>
<keyword evidence="1" id="KW-0808">Transferase</keyword>
<keyword evidence="2" id="KW-0732">Signal</keyword>
<proteinExistence type="inferred from homology"/>
<evidence type="ECO:0000313" key="4">
    <source>
        <dbReference type="EMBL" id="KAK6116253.1"/>
    </source>
</evidence>
<comment type="similarity">
    <text evidence="1">Belongs to the sulfotransferase 1 family.</text>
</comment>
<evidence type="ECO:0000313" key="5">
    <source>
        <dbReference type="Proteomes" id="UP001318860"/>
    </source>
</evidence>
<evidence type="ECO:0000256" key="1">
    <source>
        <dbReference type="RuleBase" id="RU361155"/>
    </source>
</evidence>
<dbReference type="Pfam" id="PF00685">
    <property type="entry name" value="Sulfotransfer_1"/>
    <property type="match status" value="1"/>
</dbReference>
<evidence type="ECO:0000256" key="2">
    <source>
        <dbReference type="SAM" id="SignalP"/>
    </source>
</evidence>
<accession>A0ABR0U197</accession>
<dbReference type="Gene3D" id="3.40.50.300">
    <property type="entry name" value="P-loop containing nucleotide triphosphate hydrolases"/>
    <property type="match status" value="1"/>
</dbReference>
<dbReference type="PANTHER" id="PTHR32175:SF26">
    <property type="entry name" value="PROTEIN, PUTATIVE, EXPRESSED-RELATED"/>
    <property type="match status" value="1"/>
</dbReference>
<evidence type="ECO:0000259" key="3">
    <source>
        <dbReference type="Pfam" id="PF00685"/>
    </source>
</evidence>
<protein>
    <recommendedName>
        <fullName evidence="1">Sulfotransferase</fullName>
        <ecNumber evidence="1">2.8.2.-</ecNumber>
    </recommendedName>
</protein>
<sequence length="410" mass="46989">MALLYLISPIVFAFGSQQLLILESSELSIVRAHGFEEILFGSSSPGLFIFTNLNRRPRLFYSLLQTGYWTKAQQIHDALIIRPPKKSPASLRILVLVFAMACGVYICSICLKQTNGHTSSKIVNVEVNWSYCHDHVVDRSQTPYLHYPKPTTFSRAECGCNPVRLFAILSMQRSGSGWFETLLNSHTNVSSNGEIFFAKERRSNISSILSTLDRVYNLDWFTSASKNQCSAAVGFKWMLNQGVMEYHKEIVEYFNDSGVSVIFLFRRNLLRRLVSVLANSYDRYAKLLNGTHKSHVHSHEEAVTLSRYKPVINSTSLVMDLKLMEKTVLEALEYFSSTRHIIFYYEDLVKNRTKLEDVQQFLGLPLMELTSRQVKIHKGSLSEHIKNWDDVNMALRGTTYESFLDNDYTN</sequence>
<dbReference type="InterPro" id="IPR052796">
    <property type="entry name" value="Nod_factor_sulfotransferase"/>
</dbReference>
<reference evidence="4 5" key="1">
    <citation type="journal article" date="2021" name="Comput. Struct. Biotechnol. J.">
        <title>De novo genome assembly of the potent medicinal plant Rehmannia glutinosa using nanopore technology.</title>
        <authorList>
            <person name="Ma L."/>
            <person name="Dong C."/>
            <person name="Song C."/>
            <person name="Wang X."/>
            <person name="Zheng X."/>
            <person name="Niu Y."/>
            <person name="Chen S."/>
            <person name="Feng W."/>
        </authorList>
    </citation>
    <scope>NUCLEOTIDE SEQUENCE [LARGE SCALE GENOMIC DNA]</scope>
    <source>
        <strain evidence="4">DH-2019</strain>
    </source>
</reference>
<dbReference type="EMBL" id="JABTTQ020003501">
    <property type="protein sequence ID" value="KAK6116253.1"/>
    <property type="molecule type" value="Genomic_DNA"/>
</dbReference>
<name>A0ABR0U197_REHGL</name>
<dbReference type="InterPro" id="IPR027417">
    <property type="entry name" value="P-loop_NTPase"/>
</dbReference>
<dbReference type="Proteomes" id="UP001318860">
    <property type="component" value="Unassembled WGS sequence"/>
</dbReference>